<evidence type="ECO:0000256" key="1">
    <source>
        <dbReference type="SAM" id="Phobius"/>
    </source>
</evidence>
<gene>
    <name evidence="2" type="ORF">RR45_GL000798</name>
</gene>
<accession>A0ABX4I8W9</accession>
<reference evidence="2 3" key="1">
    <citation type="submission" date="2014-12" db="EMBL/GenBank/DDBJ databases">
        <title>Draft genome sequences of 10 type strains of Lactococcus.</title>
        <authorList>
            <person name="Sun Z."/>
            <person name="Zhong Z."/>
            <person name="Liu W."/>
            <person name="Zhang W."/>
            <person name="Zhang H."/>
        </authorList>
    </citation>
    <scope>NUCLEOTIDE SEQUENCE [LARGE SCALE GENOMIC DNA]</scope>
    <source>
        <strain evidence="2 3">DSM 22330</strain>
    </source>
</reference>
<feature type="transmembrane region" description="Helical" evidence="1">
    <location>
        <begin position="32"/>
        <end position="51"/>
    </location>
</feature>
<protein>
    <submittedName>
        <fullName evidence="2">Uncharacterized protein</fullName>
    </submittedName>
</protein>
<name>A0ABX4I8W9_9LACT</name>
<sequence>MKKRISPKKFSILIFIFAVITSKVISKILFQGWIAQVVGWSLLVVILMLIYSKKF</sequence>
<evidence type="ECO:0000313" key="3">
    <source>
        <dbReference type="Proteomes" id="UP000218979"/>
    </source>
</evidence>
<proteinExistence type="predicted"/>
<keyword evidence="3" id="KW-1185">Reference proteome</keyword>
<keyword evidence="1" id="KW-1133">Transmembrane helix</keyword>
<dbReference type="Proteomes" id="UP000218979">
    <property type="component" value="Unassembled WGS sequence"/>
</dbReference>
<evidence type="ECO:0000313" key="2">
    <source>
        <dbReference type="EMBL" id="PCS04483.1"/>
    </source>
</evidence>
<comment type="caution">
    <text evidence="2">The sequence shown here is derived from an EMBL/GenBank/DDBJ whole genome shotgun (WGS) entry which is preliminary data.</text>
</comment>
<keyword evidence="1" id="KW-0472">Membrane</keyword>
<dbReference type="EMBL" id="JXJT01000002">
    <property type="protein sequence ID" value="PCS04483.1"/>
    <property type="molecule type" value="Genomic_DNA"/>
</dbReference>
<organism evidence="2 3">
    <name type="scientific">Pseudolactococcus chungangensis CAU 28 = DSM 22330</name>
    <dbReference type="NCBI Taxonomy" id="1122154"/>
    <lineage>
        <taxon>Bacteria</taxon>
        <taxon>Bacillati</taxon>
        <taxon>Bacillota</taxon>
        <taxon>Bacilli</taxon>
        <taxon>Lactobacillales</taxon>
        <taxon>Streptococcaceae</taxon>
        <taxon>Pseudolactococcus</taxon>
    </lineage>
</organism>
<keyword evidence="1" id="KW-0812">Transmembrane</keyword>